<dbReference type="InterPro" id="IPR052018">
    <property type="entry name" value="PHP_domain"/>
</dbReference>
<dbReference type="GO" id="GO:0004534">
    <property type="term" value="F:5'-3' RNA exonuclease activity"/>
    <property type="evidence" value="ECO:0007669"/>
    <property type="project" value="TreeGrafter"/>
</dbReference>
<name>A0A383CTT9_9ZZZZ</name>
<evidence type="ECO:0008006" key="2">
    <source>
        <dbReference type="Google" id="ProtNLM"/>
    </source>
</evidence>
<dbReference type="PANTHER" id="PTHR42924:SF3">
    <property type="entry name" value="POLYMERASE_HISTIDINOL PHOSPHATASE N-TERMINAL DOMAIN-CONTAINING PROTEIN"/>
    <property type="match status" value="1"/>
</dbReference>
<dbReference type="SUPFAM" id="SSF89550">
    <property type="entry name" value="PHP domain-like"/>
    <property type="match status" value="1"/>
</dbReference>
<gene>
    <name evidence="1" type="ORF">METZ01_LOCUS488620</name>
</gene>
<dbReference type="InterPro" id="IPR016195">
    <property type="entry name" value="Pol/histidinol_Pase-like"/>
</dbReference>
<feature type="non-terminal residue" evidence="1">
    <location>
        <position position="1"/>
    </location>
</feature>
<organism evidence="1">
    <name type="scientific">marine metagenome</name>
    <dbReference type="NCBI Taxonomy" id="408172"/>
    <lineage>
        <taxon>unclassified sequences</taxon>
        <taxon>metagenomes</taxon>
        <taxon>ecological metagenomes</taxon>
    </lineage>
</organism>
<dbReference type="GO" id="GO:0035312">
    <property type="term" value="F:5'-3' DNA exonuclease activity"/>
    <property type="evidence" value="ECO:0007669"/>
    <property type="project" value="TreeGrafter"/>
</dbReference>
<proteinExistence type="predicted"/>
<feature type="non-terminal residue" evidence="1">
    <location>
        <position position="238"/>
    </location>
</feature>
<dbReference type="Gene3D" id="3.20.20.140">
    <property type="entry name" value="Metal-dependent hydrolases"/>
    <property type="match status" value="1"/>
</dbReference>
<dbReference type="AlphaFoldDB" id="A0A383CTT9"/>
<evidence type="ECO:0000313" key="1">
    <source>
        <dbReference type="EMBL" id="SVE35766.1"/>
    </source>
</evidence>
<dbReference type="PANTHER" id="PTHR42924">
    <property type="entry name" value="EXONUCLEASE"/>
    <property type="match status" value="1"/>
</dbReference>
<reference evidence="1" key="1">
    <citation type="submission" date="2018-05" db="EMBL/GenBank/DDBJ databases">
        <authorList>
            <person name="Lanie J.A."/>
            <person name="Ng W.-L."/>
            <person name="Kazmierczak K.M."/>
            <person name="Andrzejewski T.M."/>
            <person name="Davidsen T.M."/>
            <person name="Wayne K.J."/>
            <person name="Tettelin H."/>
            <person name="Glass J.I."/>
            <person name="Rusch D."/>
            <person name="Podicherti R."/>
            <person name="Tsui H.-C.T."/>
            <person name="Winkler M.E."/>
        </authorList>
    </citation>
    <scope>NUCLEOTIDE SEQUENCE</scope>
</reference>
<protein>
    <recommendedName>
        <fullName evidence="2">Polymerase/histidinol phosphatase N-terminal domain-containing protein</fullName>
    </recommendedName>
</protein>
<sequence length="238" mass="26791">NYLRLRAAIHIHTTYSTGDESLRDIAEQARERGIDVLVVTDDDLLRVSFGLPPWRRLLRMSESHRSLLADDTLEAYLDEVRRVDASFEDLIILDGVESAPYYTWDVDWAARRWTVRGWNKHLLAIGLDDAAAYRALPILGGEGIWLQQDGQSILRMLWPVLGLFYAVWLGRLLHGTLVRLLIGAACLLFLVDGALSDFRTPRFDPYVDAGMRPYQAWIDAVAAAGGLAFWAHPEGAST</sequence>
<accession>A0A383CTT9</accession>
<dbReference type="EMBL" id="UINC01211739">
    <property type="protein sequence ID" value="SVE35766.1"/>
    <property type="molecule type" value="Genomic_DNA"/>
</dbReference>